<dbReference type="InterPro" id="IPR050189">
    <property type="entry name" value="MFS_Efflux_Transporters"/>
</dbReference>
<feature type="transmembrane region" description="Helical" evidence="6">
    <location>
        <begin position="174"/>
        <end position="193"/>
    </location>
</feature>
<keyword evidence="3 6" id="KW-0812">Transmembrane</keyword>
<keyword evidence="2" id="KW-1003">Cell membrane</keyword>
<dbReference type="CDD" id="cd17320">
    <property type="entry name" value="MFS_MdfA_MDR_like"/>
    <property type="match status" value="1"/>
</dbReference>
<protein>
    <submittedName>
        <fullName evidence="8">Multidrug effflux MFS transporter</fullName>
    </submittedName>
</protein>
<dbReference type="PANTHER" id="PTHR43124:SF3">
    <property type="entry name" value="CHLORAMPHENICOL EFFLUX PUMP RV0191"/>
    <property type="match status" value="1"/>
</dbReference>
<feature type="transmembrane region" description="Helical" evidence="6">
    <location>
        <begin position="356"/>
        <end position="374"/>
    </location>
</feature>
<evidence type="ECO:0000313" key="9">
    <source>
        <dbReference type="Proteomes" id="UP001597112"/>
    </source>
</evidence>
<feature type="transmembrane region" description="Helical" evidence="6">
    <location>
        <begin position="111"/>
        <end position="134"/>
    </location>
</feature>
<dbReference type="InterPro" id="IPR036259">
    <property type="entry name" value="MFS_trans_sf"/>
</dbReference>
<dbReference type="PROSITE" id="PS50850">
    <property type="entry name" value="MFS"/>
    <property type="match status" value="1"/>
</dbReference>
<dbReference type="SUPFAM" id="SSF103473">
    <property type="entry name" value="MFS general substrate transporter"/>
    <property type="match status" value="1"/>
</dbReference>
<dbReference type="EMBL" id="JBHTKA010000007">
    <property type="protein sequence ID" value="MFD1001552.1"/>
    <property type="molecule type" value="Genomic_DNA"/>
</dbReference>
<feature type="transmembrane region" description="Helical" evidence="6">
    <location>
        <begin position="291"/>
        <end position="312"/>
    </location>
</feature>
<feature type="transmembrane region" description="Helical" evidence="6">
    <location>
        <begin position="60"/>
        <end position="79"/>
    </location>
</feature>
<evidence type="ECO:0000256" key="2">
    <source>
        <dbReference type="ARBA" id="ARBA00022475"/>
    </source>
</evidence>
<dbReference type="Gene3D" id="1.20.1720.10">
    <property type="entry name" value="Multidrug resistance protein D"/>
    <property type="match status" value="1"/>
</dbReference>
<evidence type="ECO:0000256" key="5">
    <source>
        <dbReference type="ARBA" id="ARBA00023136"/>
    </source>
</evidence>
<name>A0ABW3K5N8_9BACT</name>
<reference evidence="9" key="1">
    <citation type="journal article" date="2019" name="Int. J. Syst. Evol. Microbiol.">
        <title>The Global Catalogue of Microorganisms (GCM) 10K type strain sequencing project: providing services to taxonomists for standard genome sequencing and annotation.</title>
        <authorList>
            <consortium name="The Broad Institute Genomics Platform"/>
            <consortium name="The Broad Institute Genome Sequencing Center for Infectious Disease"/>
            <person name="Wu L."/>
            <person name="Ma J."/>
        </authorList>
    </citation>
    <scope>NUCLEOTIDE SEQUENCE [LARGE SCALE GENOMIC DNA]</scope>
    <source>
        <strain evidence="9">CCUG 58938</strain>
    </source>
</reference>
<organism evidence="8 9">
    <name type="scientific">Ohtaekwangia kribbensis</name>
    <dbReference type="NCBI Taxonomy" id="688913"/>
    <lineage>
        <taxon>Bacteria</taxon>
        <taxon>Pseudomonadati</taxon>
        <taxon>Bacteroidota</taxon>
        <taxon>Cytophagia</taxon>
        <taxon>Cytophagales</taxon>
        <taxon>Fulvivirgaceae</taxon>
        <taxon>Ohtaekwangia</taxon>
    </lineage>
</organism>
<evidence type="ECO:0000259" key="7">
    <source>
        <dbReference type="PROSITE" id="PS50850"/>
    </source>
</evidence>
<comment type="caution">
    <text evidence="8">The sequence shown here is derived from an EMBL/GenBank/DDBJ whole genome shotgun (WGS) entry which is preliminary data.</text>
</comment>
<feature type="transmembrane region" description="Helical" evidence="6">
    <location>
        <begin position="21"/>
        <end position="40"/>
    </location>
</feature>
<accession>A0ABW3K5N8</accession>
<evidence type="ECO:0000256" key="1">
    <source>
        <dbReference type="ARBA" id="ARBA00004651"/>
    </source>
</evidence>
<evidence type="ECO:0000256" key="4">
    <source>
        <dbReference type="ARBA" id="ARBA00022989"/>
    </source>
</evidence>
<dbReference type="PANTHER" id="PTHR43124">
    <property type="entry name" value="PURINE EFFLUX PUMP PBUE"/>
    <property type="match status" value="1"/>
</dbReference>
<dbReference type="InterPro" id="IPR011701">
    <property type="entry name" value="MFS"/>
</dbReference>
<feature type="transmembrane region" description="Helical" evidence="6">
    <location>
        <begin position="86"/>
        <end position="105"/>
    </location>
</feature>
<keyword evidence="4 6" id="KW-1133">Transmembrane helix</keyword>
<keyword evidence="9" id="KW-1185">Reference proteome</keyword>
<dbReference type="Proteomes" id="UP001597112">
    <property type="component" value="Unassembled WGS sequence"/>
</dbReference>
<evidence type="ECO:0000256" key="6">
    <source>
        <dbReference type="SAM" id="Phobius"/>
    </source>
</evidence>
<evidence type="ECO:0000313" key="8">
    <source>
        <dbReference type="EMBL" id="MFD1001552.1"/>
    </source>
</evidence>
<feature type="transmembrane region" description="Helical" evidence="6">
    <location>
        <begin position="146"/>
        <end position="168"/>
    </location>
</feature>
<evidence type="ECO:0000256" key="3">
    <source>
        <dbReference type="ARBA" id="ARBA00022692"/>
    </source>
</evidence>
<dbReference type="RefSeq" id="WP_377581529.1">
    <property type="nucleotide sequence ID" value="NZ_JBHTKA010000007.1"/>
</dbReference>
<dbReference type="Pfam" id="PF07690">
    <property type="entry name" value="MFS_1"/>
    <property type="match status" value="1"/>
</dbReference>
<feature type="transmembrane region" description="Helical" evidence="6">
    <location>
        <begin position="380"/>
        <end position="400"/>
    </location>
</feature>
<feature type="transmembrane region" description="Helical" evidence="6">
    <location>
        <begin position="318"/>
        <end position="335"/>
    </location>
</feature>
<feature type="domain" description="Major facilitator superfamily (MFS) profile" evidence="7">
    <location>
        <begin position="21"/>
        <end position="404"/>
    </location>
</feature>
<comment type="subcellular location">
    <subcellularLocation>
        <location evidence="1">Cell membrane</location>
        <topology evidence="1">Multi-pass membrane protein</topology>
    </subcellularLocation>
</comment>
<dbReference type="InterPro" id="IPR020846">
    <property type="entry name" value="MFS_dom"/>
</dbReference>
<feature type="transmembrane region" description="Helical" evidence="6">
    <location>
        <begin position="224"/>
        <end position="244"/>
    </location>
</feature>
<proteinExistence type="predicted"/>
<gene>
    <name evidence="8" type="ORF">ACFQ21_19640</name>
</gene>
<feature type="transmembrane region" description="Helical" evidence="6">
    <location>
        <begin position="259"/>
        <end position="279"/>
    </location>
</feature>
<sequence length="411" mass="44957">MKENDMHSNRSQFGKIKPAEFIALSACTMMLTALGIDIMLPVFGELRQYFGLKPESTATAQIIVFFFLGQICQIIFGALSDRFGRLPILRVGFPLYIIAGIAAAFSPSLEFMFAARFVAGMGASAVFMTTIAGVRDRFVGDEMARIMSLIFTIFLFTPIAAPFLGLAILSISSWQMVFLTPPLFAIIIFVWSLRLEESLPREQRIALDLASIGQSIRKVISNRVFLRYTSITTILFAGLSSYVSSSEHIVGEIYGRPELFVWIFAGIGLGMAFCTLINSRLSSRYGARRTIRGLLVIYTIVGGLLQVYTFTVGDPPDMVYFFIAVALLMGINLAIEPNSSALAMEPMGDMAGIASAVYGTSFFFIGASLGALISNLMVHGVLPLVLGFFVIGLTAIFLVFSDKRPFPQQAS</sequence>
<keyword evidence="5 6" id="KW-0472">Membrane</keyword>